<dbReference type="Pfam" id="PF02631">
    <property type="entry name" value="RecX_HTH2"/>
    <property type="match status" value="1"/>
</dbReference>
<dbReference type="InterPro" id="IPR003783">
    <property type="entry name" value="Regulatory_RecX"/>
</dbReference>
<comment type="caution">
    <text evidence="9">The sequence shown here is derived from an EMBL/GenBank/DDBJ whole genome shotgun (WGS) entry which is preliminary data.</text>
</comment>
<dbReference type="InterPro" id="IPR053926">
    <property type="entry name" value="RecX_HTH_1st"/>
</dbReference>
<dbReference type="eggNOG" id="COG2137">
    <property type="taxonomic scope" value="Bacteria"/>
</dbReference>
<keyword evidence="4 5" id="KW-0963">Cytoplasm</keyword>
<evidence type="ECO:0000256" key="2">
    <source>
        <dbReference type="ARBA" id="ARBA00009695"/>
    </source>
</evidence>
<dbReference type="GO" id="GO:0006282">
    <property type="term" value="P:regulation of DNA repair"/>
    <property type="evidence" value="ECO:0007669"/>
    <property type="project" value="UniProtKB-UniRule"/>
</dbReference>
<comment type="subcellular location">
    <subcellularLocation>
        <location evidence="1 5">Cytoplasm</location>
    </subcellularLocation>
</comment>
<feature type="domain" description="RecX third three-helical" evidence="7">
    <location>
        <begin position="140"/>
        <end position="187"/>
    </location>
</feature>
<evidence type="ECO:0000259" key="8">
    <source>
        <dbReference type="Pfam" id="PF21982"/>
    </source>
</evidence>
<organism evidence="9 10">
    <name type="scientific">Photobacterium aphoticum</name>
    <dbReference type="NCBI Taxonomy" id="754436"/>
    <lineage>
        <taxon>Bacteria</taxon>
        <taxon>Pseudomonadati</taxon>
        <taxon>Pseudomonadota</taxon>
        <taxon>Gammaproteobacteria</taxon>
        <taxon>Vibrionales</taxon>
        <taxon>Vibrionaceae</taxon>
        <taxon>Photobacterium</taxon>
    </lineage>
</organism>
<evidence type="ECO:0000313" key="9">
    <source>
        <dbReference type="EMBL" id="GAL08268.1"/>
    </source>
</evidence>
<evidence type="ECO:0000313" key="10">
    <source>
        <dbReference type="Proteomes" id="UP000029227"/>
    </source>
</evidence>
<dbReference type="PANTHER" id="PTHR33602:SF1">
    <property type="entry name" value="REGULATORY PROTEIN RECX FAMILY PROTEIN"/>
    <property type="match status" value="1"/>
</dbReference>
<feature type="domain" description="RecX second three-helical" evidence="6">
    <location>
        <begin position="92"/>
        <end position="130"/>
    </location>
</feature>
<dbReference type="GO" id="GO:0005737">
    <property type="term" value="C:cytoplasm"/>
    <property type="evidence" value="ECO:0007669"/>
    <property type="project" value="UniProtKB-SubCell"/>
</dbReference>
<evidence type="ECO:0000256" key="5">
    <source>
        <dbReference type="HAMAP-Rule" id="MF_01114"/>
    </source>
</evidence>
<sequence length="194" mass="22532">MKKPCLAGLFAICRPEKRALNVHEAPNVRGEKDTMTIKRKTPTISAKEAAVRYLSRSDHAEQALRQKLLQRGYAEQDADEAIAYCQDYNWLDDARYAATVRRNGIAKGWGALRIQQEMTQKGVHEWLIRQQFEDDTFDWFEHARAVAVRKFGESVAETASMPQKEQARRCRFLQSRGFEFEQIQYALNIEDDYL</sequence>
<comment type="similarity">
    <text evidence="2 5">Belongs to the RecX family.</text>
</comment>
<dbReference type="InterPro" id="IPR053924">
    <property type="entry name" value="RecX_HTH_2nd"/>
</dbReference>
<evidence type="ECO:0000256" key="3">
    <source>
        <dbReference type="ARBA" id="ARBA00018111"/>
    </source>
</evidence>
<protein>
    <recommendedName>
        <fullName evidence="3 5">Regulatory protein RecX</fullName>
    </recommendedName>
</protein>
<dbReference type="Pfam" id="PF21981">
    <property type="entry name" value="RecX_HTH3"/>
    <property type="match status" value="1"/>
</dbReference>
<dbReference type="PANTHER" id="PTHR33602">
    <property type="entry name" value="REGULATORY PROTEIN RECX FAMILY PROTEIN"/>
    <property type="match status" value="1"/>
</dbReference>
<dbReference type="Gene3D" id="1.10.10.10">
    <property type="entry name" value="Winged helix-like DNA-binding domain superfamily/Winged helix DNA-binding domain"/>
    <property type="match status" value="3"/>
</dbReference>
<dbReference type="HAMAP" id="MF_01114">
    <property type="entry name" value="RecX"/>
    <property type="match status" value="1"/>
</dbReference>
<evidence type="ECO:0000256" key="1">
    <source>
        <dbReference type="ARBA" id="ARBA00004496"/>
    </source>
</evidence>
<dbReference type="InterPro" id="IPR053925">
    <property type="entry name" value="RecX_HTH_3rd"/>
</dbReference>
<dbReference type="STRING" id="754436.JCM19237_4501"/>
<accession>A0A090R169</accession>
<name>A0A090R169_9GAMM</name>
<feature type="domain" description="RecX first three-helical" evidence="8">
    <location>
        <begin position="46"/>
        <end position="85"/>
    </location>
</feature>
<comment type="function">
    <text evidence="5">Modulates RecA activity.</text>
</comment>
<dbReference type="EMBL" id="BBMN01000023">
    <property type="protein sequence ID" value="GAL08268.1"/>
    <property type="molecule type" value="Genomic_DNA"/>
</dbReference>
<dbReference type="AlphaFoldDB" id="A0A090R169"/>
<evidence type="ECO:0000259" key="7">
    <source>
        <dbReference type="Pfam" id="PF21981"/>
    </source>
</evidence>
<dbReference type="InterPro" id="IPR036388">
    <property type="entry name" value="WH-like_DNA-bd_sf"/>
</dbReference>
<reference evidence="9 10" key="1">
    <citation type="journal article" date="2014" name="Genome Announc.">
        <title>Draft Genome Sequences of Two Vibrionaceae Species, Vibrio ponticus C121 and Photobacterium aphoticum C119, Isolated as Coral Reef Microbiota.</title>
        <authorList>
            <person name="Al-saari N."/>
            <person name="Meirelles P.M."/>
            <person name="Mino S."/>
            <person name="Suda W."/>
            <person name="Oshima K."/>
            <person name="Hattori M."/>
            <person name="Ohkuma M."/>
            <person name="Thompson F.L."/>
            <person name="Gomez-Gil B."/>
            <person name="Sawabe T."/>
            <person name="Sawabe T."/>
        </authorList>
    </citation>
    <scope>NUCLEOTIDE SEQUENCE [LARGE SCALE GENOMIC DNA]</scope>
    <source>
        <strain evidence="9 10">JCM 19237</strain>
    </source>
</reference>
<evidence type="ECO:0000256" key="4">
    <source>
        <dbReference type="ARBA" id="ARBA00022490"/>
    </source>
</evidence>
<gene>
    <name evidence="5" type="primary">recX</name>
    <name evidence="9" type="ORF">JCM19237_4501</name>
</gene>
<evidence type="ECO:0000259" key="6">
    <source>
        <dbReference type="Pfam" id="PF02631"/>
    </source>
</evidence>
<dbReference type="Proteomes" id="UP000029227">
    <property type="component" value="Unassembled WGS sequence"/>
</dbReference>
<proteinExistence type="inferred from homology"/>
<dbReference type="Pfam" id="PF21982">
    <property type="entry name" value="RecX_HTH1"/>
    <property type="match status" value="1"/>
</dbReference>